<sequence length="620" mass="66475">MRLRARYAAMDGIKGLALLAIVLYHADSGMLPGGFVGVETLFVVSGFLMARGLIAESDGTGHVGVRRFYVRRLARLWPAMAFMVLACVSLGLLIDRDTLVGIRAQGLSALTFCFNWAQIASGTSYFAASVPQLLRPLWYVAVLVQFALVLPWLVAGLRRLPDRRLRPVAVGVLAVLSAVLMGMLYQPGQDPTRVYYGLDTHVFGLLAGVTLAYLLAMAPDLDDYPALGHVVRAAAPWAATVALGALGVLAVTMRQGASAFRGGLALATIATVLLIAGSVTRGSWMEDLFRWRPLALLGRYSYGIYLWHWPLLVLLDCLLPGLRGRWIWVVWLLCAVLTVAMTAVSHRFVECPALAAAPASAAGRRTSREGTPRPLEWRGKTVVAIVAAVLVAGFAAGLVCQPEKTKLQIELERQQAMLAEQAEKHKKAADAAAKARQAEAAAEQARQQEEGRKQQDVAVDGTQIHAFGDSVMLGAASALTAAFPGVTVDAAVSRFIRDAPGLVTDARQRGNLGKFVVISMNTNSVATEAQFQAIADAAGEGHVLVIVTAHGDRSWIPVANQAARAWVAAHPGMATLADWDQAIAAHPEWLNTDGIHPTQPGCDLYATTVRDAIEAWARSH</sequence>
<dbReference type="SUPFAM" id="SSF52266">
    <property type="entry name" value="SGNH hydrolase"/>
    <property type="match status" value="1"/>
</dbReference>
<evidence type="ECO:0000259" key="10">
    <source>
        <dbReference type="Pfam" id="PF01757"/>
    </source>
</evidence>
<feature type="transmembrane region" description="Helical" evidence="9">
    <location>
        <begin position="167"/>
        <end position="185"/>
    </location>
</feature>
<dbReference type="PANTHER" id="PTHR23028">
    <property type="entry name" value="ACETYLTRANSFERASE"/>
    <property type="match status" value="1"/>
</dbReference>
<keyword evidence="3" id="KW-0808">Transferase</keyword>
<keyword evidence="7 11" id="KW-0012">Acyltransferase</keyword>
<feature type="transmembrane region" description="Helical" evidence="9">
    <location>
        <begin position="75"/>
        <end position="94"/>
    </location>
</feature>
<reference evidence="11" key="2">
    <citation type="journal article" date="2021" name="Sci. Rep.">
        <title>The distribution of antibiotic resistance genes in chicken gut microbiota commensals.</title>
        <authorList>
            <person name="Juricova H."/>
            <person name="Matiasovicova J."/>
            <person name="Kubasova T."/>
            <person name="Cejkova D."/>
            <person name="Rychlik I."/>
        </authorList>
    </citation>
    <scope>NUCLEOTIDE SEQUENCE</scope>
    <source>
        <strain evidence="11">An836</strain>
    </source>
</reference>
<dbReference type="Proteomes" id="UP000718821">
    <property type="component" value="Unassembled WGS sequence"/>
</dbReference>
<proteinExistence type="predicted"/>
<evidence type="ECO:0000256" key="6">
    <source>
        <dbReference type="ARBA" id="ARBA00023136"/>
    </source>
</evidence>
<evidence type="ECO:0000256" key="8">
    <source>
        <dbReference type="SAM" id="MobiDB-lite"/>
    </source>
</evidence>
<evidence type="ECO:0000313" key="12">
    <source>
        <dbReference type="Proteomes" id="UP000718821"/>
    </source>
</evidence>
<dbReference type="GO" id="GO:0016747">
    <property type="term" value="F:acyltransferase activity, transferring groups other than amino-acyl groups"/>
    <property type="evidence" value="ECO:0007669"/>
    <property type="project" value="InterPro"/>
</dbReference>
<dbReference type="Pfam" id="PF01757">
    <property type="entry name" value="Acyl_transf_3"/>
    <property type="match status" value="1"/>
</dbReference>
<dbReference type="InterPro" id="IPR050879">
    <property type="entry name" value="Acyltransferase_3"/>
</dbReference>
<protein>
    <submittedName>
        <fullName evidence="11">Acyltransferase</fullName>
    </submittedName>
</protein>
<evidence type="ECO:0000256" key="3">
    <source>
        <dbReference type="ARBA" id="ARBA00022679"/>
    </source>
</evidence>
<keyword evidence="2" id="KW-1003">Cell membrane</keyword>
<evidence type="ECO:0000256" key="9">
    <source>
        <dbReference type="SAM" id="Phobius"/>
    </source>
</evidence>
<dbReference type="GO" id="GO:0009103">
    <property type="term" value="P:lipopolysaccharide biosynthetic process"/>
    <property type="evidence" value="ECO:0007669"/>
    <property type="project" value="TreeGrafter"/>
</dbReference>
<dbReference type="AlphaFoldDB" id="A0A939B7Y2"/>
<dbReference type="InterPro" id="IPR036514">
    <property type="entry name" value="SGNH_hydro_sf"/>
</dbReference>
<organism evidence="11 12">
    <name type="scientific">Bifidobacterium pullorum subsp. saeculare</name>
    <dbReference type="NCBI Taxonomy" id="78257"/>
    <lineage>
        <taxon>Bacteria</taxon>
        <taxon>Bacillati</taxon>
        <taxon>Actinomycetota</taxon>
        <taxon>Actinomycetes</taxon>
        <taxon>Bifidobacteriales</taxon>
        <taxon>Bifidobacteriaceae</taxon>
        <taxon>Bifidobacterium</taxon>
    </lineage>
</organism>
<feature type="region of interest" description="Disordered" evidence="8">
    <location>
        <begin position="428"/>
        <end position="457"/>
    </location>
</feature>
<evidence type="ECO:0000256" key="7">
    <source>
        <dbReference type="ARBA" id="ARBA00023315"/>
    </source>
</evidence>
<name>A0A939B7Y2_9BIFI</name>
<feature type="transmembrane region" description="Helical" evidence="9">
    <location>
        <begin position="137"/>
        <end position="155"/>
    </location>
</feature>
<feature type="compositionally biased region" description="Low complexity" evidence="8">
    <location>
        <begin position="430"/>
        <end position="445"/>
    </location>
</feature>
<gene>
    <name evidence="11" type="ORF">H7U32_02725</name>
</gene>
<keyword evidence="5 9" id="KW-1133">Transmembrane helix</keyword>
<dbReference type="RefSeq" id="WP_204467857.1">
    <property type="nucleotide sequence ID" value="NZ_JACLYU010000003.1"/>
</dbReference>
<evidence type="ECO:0000256" key="4">
    <source>
        <dbReference type="ARBA" id="ARBA00022692"/>
    </source>
</evidence>
<evidence type="ECO:0000256" key="2">
    <source>
        <dbReference type="ARBA" id="ARBA00022475"/>
    </source>
</evidence>
<dbReference type="EMBL" id="JACLYU010000003">
    <property type="protein sequence ID" value="MBM6699257.1"/>
    <property type="molecule type" value="Genomic_DNA"/>
</dbReference>
<evidence type="ECO:0000256" key="1">
    <source>
        <dbReference type="ARBA" id="ARBA00004651"/>
    </source>
</evidence>
<evidence type="ECO:0000313" key="11">
    <source>
        <dbReference type="EMBL" id="MBM6699257.1"/>
    </source>
</evidence>
<feature type="transmembrane region" description="Helical" evidence="9">
    <location>
        <begin position="300"/>
        <end position="319"/>
    </location>
</feature>
<feature type="transmembrane region" description="Helical" evidence="9">
    <location>
        <begin position="197"/>
        <end position="218"/>
    </location>
</feature>
<keyword evidence="12" id="KW-1185">Reference proteome</keyword>
<keyword evidence="6 9" id="KW-0472">Membrane</keyword>
<accession>A0A939B7Y2</accession>
<dbReference type="Gene3D" id="3.40.50.1110">
    <property type="entry name" value="SGNH hydrolase"/>
    <property type="match status" value="1"/>
</dbReference>
<feature type="domain" description="Acyltransferase 3" evidence="10">
    <location>
        <begin position="8"/>
        <end position="342"/>
    </location>
</feature>
<keyword evidence="4 9" id="KW-0812">Transmembrane</keyword>
<feature type="transmembrane region" description="Helical" evidence="9">
    <location>
        <begin position="382"/>
        <end position="400"/>
    </location>
</feature>
<feature type="transmembrane region" description="Helical" evidence="9">
    <location>
        <begin position="32"/>
        <end position="54"/>
    </location>
</feature>
<reference evidence="11" key="1">
    <citation type="submission" date="2020-08" db="EMBL/GenBank/DDBJ databases">
        <authorList>
            <person name="Cejkova D."/>
            <person name="Kubasova T."/>
            <person name="Jahodarova E."/>
            <person name="Rychlik I."/>
        </authorList>
    </citation>
    <scope>NUCLEOTIDE SEQUENCE</scope>
    <source>
        <strain evidence="11">An836</strain>
    </source>
</reference>
<feature type="transmembrane region" description="Helical" evidence="9">
    <location>
        <begin position="106"/>
        <end position="128"/>
    </location>
</feature>
<dbReference type="PANTHER" id="PTHR23028:SF53">
    <property type="entry name" value="ACYL_TRANSF_3 DOMAIN-CONTAINING PROTEIN"/>
    <property type="match status" value="1"/>
</dbReference>
<evidence type="ECO:0000256" key="5">
    <source>
        <dbReference type="ARBA" id="ARBA00022989"/>
    </source>
</evidence>
<feature type="transmembrane region" description="Helical" evidence="9">
    <location>
        <begin position="7"/>
        <end position="26"/>
    </location>
</feature>
<comment type="caution">
    <text evidence="11">The sequence shown here is derived from an EMBL/GenBank/DDBJ whole genome shotgun (WGS) entry which is preliminary data.</text>
</comment>
<dbReference type="GO" id="GO:0005886">
    <property type="term" value="C:plasma membrane"/>
    <property type="evidence" value="ECO:0007669"/>
    <property type="project" value="UniProtKB-SubCell"/>
</dbReference>
<dbReference type="InterPro" id="IPR002656">
    <property type="entry name" value="Acyl_transf_3_dom"/>
</dbReference>
<comment type="subcellular location">
    <subcellularLocation>
        <location evidence="1">Cell membrane</location>
        <topology evidence="1">Multi-pass membrane protein</topology>
    </subcellularLocation>
</comment>
<feature type="transmembrane region" description="Helical" evidence="9">
    <location>
        <begin position="230"/>
        <end position="251"/>
    </location>
</feature>
<feature type="compositionally biased region" description="Basic and acidic residues" evidence="8">
    <location>
        <begin position="446"/>
        <end position="455"/>
    </location>
</feature>
<feature type="transmembrane region" description="Helical" evidence="9">
    <location>
        <begin position="263"/>
        <end position="280"/>
    </location>
</feature>
<feature type="transmembrane region" description="Helical" evidence="9">
    <location>
        <begin position="326"/>
        <end position="344"/>
    </location>
</feature>